<keyword evidence="3" id="KW-1185">Reference proteome</keyword>
<dbReference type="AlphaFoldDB" id="A0A2R4WRV4"/>
<dbReference type="EMBL" id="CP028843">
    <property type="protein sequence ID" value="AWB24271.1"/>
    <property type="molecule type" value="Genomic_DNA"/>
</dbReference>
<protein>
    <submittedName>
        <fullName evidence="2">Uncharacterized protein</fullName>
    </submittedName>
</protein>
<dbReference type="KEGG" id="mee:DA075_28155"/>
<feature type="region of interest" description="Disordered" evidence="1">
    <location>
        <begin position="56"/>
        <end position="75"/>
    </location>
</feature>
<organism evidence="2 3">
    <name type="scientific">Methylobacterium currus</name>
    <dbReference type="NCBI Taxonomy" id="2051553"/>
    <lineage>
        <taxon>Bacteria</taxon>
        <taxon>Pseudomonadati</taxon>
        <taxon>Pseudomonadota</taxon>
        <taxon>Alphaproteobacteria</taxon>
        <taxon>Hyphomicrobiales</taxon>
        <taxon>Methylobacteriaceae</taxon>
        <taxon>Methylobacterium</taxon>
    </lineage>
</organism>
<dbReference type="OrthoDB" id="7998401at2"/>
<dbReference type="Proteomes" id="UP000244755">
    <property type="component" value="Chromosome 1"/>
</dbReference>
<dbReference type="RefSeq" id="WP_082742923.1">
    <property type="nucleotide sequence ID" value="NZ_CP028843.1"/>
</dbReference>
<feature type="compositionally biased region" description="Basic and acidic residues" evidence="1">
    <location>
        <begin position="64"/>
        <end position="73"/>
    </location>
</feature>
<accession>A0A2R4WRV4</accession>
<gene>
    <name evidence="2" type="ORF">DA075_28155</name>
</gene>
<reference evidence="2 3" key="1">
    <citation type="submission" date="2018-04" db="EMBL/GenBank/DDBJ databases">
        <title>Methylobacterium sp. PR1016A genome.</title>
        <authorList>
            <person name="Park W."/>
        </authorList>
    </citation>
    <scope>NUCLEOTIDE SEQUENCE [LARGE SCALE GENOMIC DNA]</scope>
    <source>
        <strain evidence="2 3">PR1016A</strain>
    </source>
</reference>
<evidence type="ECO:0000256" key="1">
    <source>
        <dbReference type="SAM" id="MobiDB-lite"/>
    </source>
</evidence>
<sequence length="96" mass="10480">MALLAVVAALAHDFMMFLAMDRLATVAMRLPALDDVAVALRAVVVGMADPDLVEGAGWPCRGPEPGRGDHEQSDLQQPRHLVISILARRLKKRSWP</sequence>
<name>A0A2R4WRV4_9HYPH</name>
<evidence type="ECO:0000313" key="3">
    <source>
        <dbReference type="Proteomes" id="UP000244755"/>
    </source>
</evidence>
<evidence type="ECO:0000313" key="2">
    <source>
        <dbReference type="EMBL" id="AWB24271.1"/>
    </source>
</evidence>
<proteinExistence type="predicted"/>